<evidence type="ECO:0000313" key="1">
    <source>
        <dbReference type="EMBL" id="TGO90329.1"/>
    </source>
</evidence>
<proteinExistence type="predicted"/>
<evidence type="ECO:0000313" key="2">
    <source>
        <dbReference type="Proteomes" id="UP000297280"/>
    </source>
</evidence>
<protein>
    <submittedName>
        <fullName evidence="1">Uncharacterized protein</fullName>
    </submittedName>
</protein>
<name>A0A4Z1L0J7_9HELO</name>
<accession>A0A4Z1L0J7</accession>
<reference evidence="1 2" key="1">
    <citation type="submission" date="2017-12" db="EMBL/GenBank/DDBJ databases">
        <title>Comparative genomics of Botrytis spp.</title>
        <authorList>
            <person name="Valero-Jimenez C.A."/>
            <person name="Tapia P."/>
            <person name="Veloso J."/>
            <person name="Silva-Moreno E."/>
            <person name="Staats M."/>
            <person name="Valdes J.H."/>
            <person name="Van Kan J.A.L."/>
        </authorList>
    </citation>
    <scope>NUCLEOTIDE SEQUENCE [LARGE SCALE GENOMIC DNA]</scope>
    <source>
        <strain evidence="1 2">MUCL3349</strain>
    </source>
</reference>
<organism evidence="1 2">
    <name type="scientific">Botrytis porri</name>
    <dbReference type="NCBI Taxonomy" id="87229"/>
    <lineage>
        <taxon>Eukaryota</taxon>
        <taxon>Fungi</taxon>
        <taxon>Dikarya</taxon>
        <taxon>Ascomycota</taxon>
        <taxon>Pezizomycotina</taxon>
        <taxon>Leotiomycetes</taxon>
        <taxon>Helotiales</taxon>
        <taxon>Sclerotiniaceae</taxon>
        <taxon>Botrytis</taxon>
    </lineage>
</organism>
<comment type="caution">
    <text evidence="1">The sequence shown here is derived from an EMBL/GenBank/DDBJ whole genome shotgun (WGS) entry which is preliminary data.</text>
</comment>
<dbReference type="Proteomes" id="UP000297280">
    <property type="component" value="Unassembled WGS sequence"/>
</dbReference>
<dbReference type="AlphaFoldDB" id="A0A4Z1L0J7"/>
<gene>
    <name evidence="1" type="ORF">BPOR_0069g00200</name>
</gene>
<keyword evidence="2" id="KW-1185">Reference proteome</keyword>
<sequence length="72" mass="8388">MLYNVPINWDIELQVPISDSGKKSRNVDAGDVYVITAHHEHKSMKRIDLREYIPIKINSPSSHEVHELTQHR</sequence>
<dbReference type="EMBL" id="PQXO01000069">
    <property type="protein sequence ID" value="TGO90329.1"/>
    <property type="molecule type" value="Genomic_DNA"/>
</dbReference>